<accession>A0ABP8SD38</accession>
<dbReference type="Proteomes" id="UP001500307">
    <property type="component" value="Unassembled WGS sequence"/>
</dbReference>
<reference evidence="2" key="1">
    <citation type="journal article" date="2019" name="Int. J. Syst. Evol. Microbiol.">
        <title>The Global Catalogue of Microorganisms (GCM) 10K type strain sequencing project: providing services to taxonomists for standard genome sequencing and annotation.</title>
        <authorList>
            <consortium name="The Broad Institute Genomics Platform"/>
            <consortium name="The Broad Institute Genome Sequencing Center for Infectious Disease"/>
            <person name="Wu L."/>
            <person name="Ma J."/>
        </authorList>
    </citation>
    <scope>NUCLEOTIDE SEQUENCE [LARGE SCALE GENOMIC DNA]</scope>
    <source>
        <strain evidence="2">JCM 3175</strain>
    </source>
</reference>
<evidence type="ECO:0000313" key="1">
    <source>
        <dbReference type="EMBL" id="GAA4566290.1"/>
    </source>
</evidence>
<name>A0ABP8SD38_9ACTN</name>
<evidence type="ECO:0000313" key="2">
    <source>
        <dbReference type="Proteomes" id="UP001500307"/>
    </source>
</evidence>
<dbReference type="EMBL" id="BAABGU010000006">
    <property type="protein sequence ID" value="GAA4566290.1"/>
    <property type="molecule type" value="Genomic_DNA"/>
</dbReference>
<gene>
    <name evidence="1" type="ORF">GCM10023176_16130</name>
</gene>
<keyword evidence="2" id="KW-1185">Reference proteome</keyword>
<sequence>MPWLVKAAARIGTVSARSSAAGAGTVVLLSEPLSSPAATQPTTTAPIVSQMPQATAFEAVFPGRFAAVAIS</sequence>
<proteinExistence type="predicted"/>
<organism evidence="1 2">
    <name type="scientific">Micromonospora coerulea</name>
    <dbReference type="NCBI Taxonomy" id="47856"/>
    <lineage>
        <taxon>Bacteria</taxon>
        <taxon>Bacillati</taxon>
        <taxon>Actinomycetota</taxon>
        <taxon>Actinomycetes</taxon>
        <taxon>Micromonosporales</taxon>
        <taxon>Micromonosporaceae</taxon>
        <taxon>Micromonospora</taxon>
    </lineage>
</organism>
<comment type="caution">
    <text evidence="1">The sequence shown here is derived from an EMBL/GenBank/DDBJ whole genome shotgun (WGS) entry which is preliminary data.</text>
</comment>
<protein>
    <submittedName>
        <fullName evidence="1">Uncharacterized protein</fullName>
    </submittedName>
</protein>